<comment type="caution">
    <text evidence="7">The sequence shown here is derived from an EMBL/GenBank/DDBJ whole genome shotgun (WGS) entry which is preliminary data.</text>
</comment>
<evidence type="ECO:0000256" key="3">
    <source>
        <dbReference type="ARBA" id="ARBA00022793"/>
    </source>
</evidence>
<dbReference type="Proteomes" id="UP001175604">
    <property type="component" value="Unassembled WGS sequence"/>
</dbReference>
<name>A0ABT7VXV4_9BORD</name>
<keyword evidence="8" id="KW-1185">Reference proteome</keyword>
<dbReference type="Pfam" id="PF00282">
    <property type="entry name" value="Pyridoxal_deC"/>
    <property type="match status" value="1"/>
</dbReference>
<dbReference type="PANTHER" id="PTHR11999:SF70">
    <property type="entry name" value="MIP05841P"/>
    <property type="match status" value="1"/>
</dbReference>
<dbReference type="InterPro" id="IPR021115">
    <property type="entry name" value="Pyridoxal-P_BS"/>
</dbReference>
<keyword evidence="5 6" id="KW-0456">Lyase</keyword>
<comment type="similarity">
    <text evidence="2 6">Belongs to the group II decarboxylase family.</text>
</comment>
<evidence type="ECO:0000313" key="7">
    <source>
        <dbReference type="EMBL" id="MDM9557767.1"/>
    </source>
</evidence>
<evidence type="ECO:0000256" key="1">
    <source>
        <dbReference type="ARBA" id="ARBA00001933"/>
    </source>
</evidence>
<dbReference type="RefSeq" id="WP_289784218.1">
    <property type="nucleotide sequence ID" value="NZ_JAUDJE010000001.1"/>
</dbReference>
<dbReference type="InterPro" id="IPR010977">
    <property type="entry name" value="Aromatic_deC"/>
</dbReference>
<dbReference type="Gene3D" id="3.40.640.10">
    <property type="entry name" value="Type I PLP-dependent aspartate aminotransferase-like (Major domain)"/>
    <property type="match status" value="1"/>
</dbReference>
<dbReference type="PANTHER" id="PTHR11999">
    <property type="entry name" value="GROUP II PYRIDOXAL-5-PHOSPHATE DECARBOXYLASE"/>
    <property type="match status" value="1"/>
</dbReference>
<protein>
    <submittedName>
        <fullName evidence="7">Pyridoxal-dependent decarboxylase</fullName>
    </submittedName>
</protein>
<evidence type="ECO:0000256" key="5">
    <source>
        <dbReference type="ARBA" id="ARBA00023239"/>
    </source>
</evidence>
<dbReference type="InterPro" id="IPR002129">
    <property type="entry name" value="PyrdxlP-dep_de-COase"/>
</dbReference>
<accession>A0ABT7VXV4</accession>
<comment type="cofactor">
    <cofactor evidence="1 6">
        <name>pyridoxal 5'-phosphate</name>
        <dbReference type="ChEBI" id="CHEBI:597326"/>
    </cofactor>
</comment>
<keyword evidence="4 6" id="KW-0663">Pyridoxal phosphate</keyword>
<evidence type="ECO:0000256" key="6">
    <source>
        <dbReference type="RuleBase" id="RU000382"/>
    </source>
</evidence>
<gene>
    <name evidence="7" type="ORF">QUC21_01950</name>
</gene>
<reference evidence="7" key="1">
    <citation type="submission" date="2023-06" db="EMBL/GenBank/DDBJ databases">
        <title>full genome analysis of Phenantherene degrader P3.</title>
        <authorList>
            <person name="Akbar A."/>
            <person name="Rahmeh R."/>
            <person name="Kishk M."/>
        </authorList>
    </citation>
    <scope>NUCLEOTIDE SEQUENCE</scope>
    <source>
        <strain evidence="7">P3</strain>
    </source>
</reference>
<proteinExistence type="inferred from homology"/>
<dbReference type="PROSITE" id="PS00392">
    <property type="entry name" value="DDC_GAD_HDC_YDC"/>
    <property type="match status" value="1"/>
</dbReference>
<dbReference type="PRINTS" id="PR00800">
    <property type="entry name" value="YHDCRBOXLASE"/>
</dbReference>
<dbReference type="InterPro" id="IPR015424">
    <property type="entry name" value="PyrdxlP-dep_Trfase"/>
</dbReference>
<evidence type="ECO:0000313" key="8">
    <source>
        <dbReference type="Proteomes" id="UP001175604"/>
    </source>
</evidence>
<dbReference type="InterPro" id="IPR015422">
    <property type="entry name" value="PyrdxlP-dep_Trfase_small"/>
</dbReference>
<dbReference type="EMBL" id="JAUDJE010000001">
    <property type="protein sequence ID" value="MDM9557767.1"/>
    <property type="molecule type" value="Genomic_DNA"/>
</dbReference>
<dbReference type="InterPro" id="IPR015421">
    <property type="entry name" value="PyrdxlP-dep_Trfase_major"/>
</dbReference>
<keyword evidence="3" id="KW-0210">Decarboxylase</keyword>
<dbReference type="SUPFAM" id="SSF53383">
    <property type="entry name" value="PLP-dependent transferases"/>
    <property type="match status" value="1"/>
</dbReference>
<dbReference type="Gene3D" id="3.90.1150.10">
    <property type="entry name" value="Aspartate Aminotransferase, domain 1"/>
    <property type="match status" value="1"/>
</dbReference>
<organism evidence="7 8">
    <name type="scientific">Bordetella petrii</name>
    <dbReference type="NCBI Taxonomy" id="94624"/>
    <lineage>
        <taxon>Bacteria</taxon>
        <taxon>Pseudomonadati</taxon>
        <taxon>Pseudomonadota</taxon>
        <taxon>Betaproteobacteria</taxon>
        <taxon>Burkholderiales</taxon>
        <taxon>Alcaligenaceae</taxon>
        <taxon>Bordetella</taxon>
    </lineage>
</organism>
<sequence>MTDRSPSALDPQDWDQFRDGAHALLDACIDRMAAAHEHPWQPAPADVLSSYRIDETPIDRGFDGLQEALRRDILPFNTGNTHPRFFGWVHGTGLAAGLMAEMVAATMNSNCGGRDHAAIYVERAVIEWCRQVFGFPATASGILVTGTSQATVIALVAARQRALGADSRRDGIRNAPELTAYAVAGTHNATVKALELLGLGSSSLRTIPRDAVGSMDMQALEAAVAQDRKAGAKPFCVIGTAGSVDLGLYDRLDAIADFCQAQQIWFHVDGAFGAWSCLADAPWCGLASGLERADSLAFDFHKWMYVQYDCGAVLIRDEQAHRAAFAARPAYLAGQHSGLAGGDPWYCDYGTDLSRGFRALKIWSALKMHGRDAFAAAITRNCRQAALMGNLVEVSPTLRLALPVCSNVCCFSVTAPSLTEEELDELHENIAQALQIHGKAVFSTTRHAGRVVLRAAIVNHRTTDSDIHDSIAAVEDVRKSLLGENASIDIA</sequence>
<evidence type="ECO:0000256" key="2">
    <source>
        <dbReference type="ARBA" id="ARBA00009533"/>
    </source>
</evidence>
<dbReference type="Gene3D" id="3.90.1150.170">
    <property type="match status" value="1"/>
</dbReference>
<evidence type="ECO:0000256" key="4">
    <source>
        <dbReference type="ARBA" id="ARBA00022898"/>
    </source>
</evidence>